<dbReference type="Pfam" id="PF04909">
    <property type="entry name" value="Amidohydro_2"/>
    <property type="match status" value="1"/>
</dbReference>
<evidence type="ECO:0000313" key="3">
    <source>
        <dbReference type="EMBL" id="MFC3226824.1"/>
    </source>
</evidence>
<accession>A0ABV7KX14</accession>
<gene>
    <name evidence="3" type="ORF">ACFOGJ_06270</name>
</gene>
<proteinExistence type="inferred from homology"/>
<dbReference type="PANTHER" id="PTHR43569">
    <property type="entry name" value="AMIDOHYDROLASE"/>
    <property type="match status" value="1"/>
</dbReference>
<name>A0ABV7KX14_9PROT</name>
<dbReference type="EMBL" id="JBHRTR010000017">
    <property type="protein sequence ID" value="MFC3226824.1"/>
    <property type="molecule type" value="Genomic_DNA"/>
</dbReference>
<dbReference type="SUPFAM" id="SSF51556">
    <property type="entry name" value="Metallo-dependent hydrolases"/>
    <property type="match status" value="1"/>
</dbReference>
<feature type="domain" description="Amidohydrolase-related" evidence="2">
    <location>
        <begin position="35"/>
        <end position="351"/>
    </location>
</feature>
<dbReference type="InterPro" id="IPR032466">
    <property type="entry name" value="Metal_Hydrolase"/>
</dbReference>
<evidence type="ECO:0000313" key="4">
    <source>
        <dbReference type="Proteomes" id="UP001595528"/>
    </source>
</evidence>
<evidence type="ECO:0000256" key="1">
    <source>
        <dbReference type="ARBA" id="ARBA00038310"/>
    </source>
</evidence>
<reference evidence="4" key="1">
    <citation type="journal article" date="2019" name="Int. J. Syst. Evol. Microbiol.">
        <title>The Global Catalogue of Microorganisms (GCM) 10K type strain sequencing project: providing services to taxonomists for standard genome sequencing and annotation.</title>
        <authorList>
            <consortium name="The Broad Institute Genomics Platform"/>
            <consortium name="The Broad Institute Genome Sequencing Center for Infectious Disease"/>
            <person name="Wu L."/>
            <person name="Ma J."/>
        </authorList>
    </citation>
    <scope>NUCLEOTIDE SEQUENCE [LARGE SCALE GENOMIC DNA]</scope>
    <source>
        <strain evidence="4">KCTC 42964</strain>
    </source>
</reference>
<dbReference type="InterPro" id="IPR006680">
    <property type="entry name" value="Amidohydro-rel"/>
</dbReference>
<dbReference type="InterPro" id="IPR052350">
    <property type="entry name" value="Metallo-dep_Lactonases"/>
</dbReference>
<protein>
    <submittedName>
        <fullName evidence="3">Amidohydrolase family protein</fullName>
    </submittedName>
</protein>
<organism evidence="3 4">
    <name type="scientific">Marinibaculum pumilum</name>
    <dbReference type="NCBI Taxonomy" id="1766165"/>
    <lineage>
        <taxon>Bacteria</taxon>
        <taxon>Pseudomonadati</taxon>
        <taxon>Pseudomonadota</taxon>
        <taxon>Alphaproteobacteria</taxon>
        <taxon>Rhodospirillales</taxon>
        <taxon>Rhodospirillaceae</taxon>
        <taxon>Marinibaculum</taxon>
    </lineage>
</organism>
<evidence type="ECO:0000259" key="2">
    <source>
        <dbReference type="Pfam" id="PF04909"/>
    </source>
</evidence>
<sequence length="356" mass="38648">MTPEERADWVRAMGARTDWWLLGREPVVAPEAELVDAHFHLWQARTLPDPQDSGRSLQTSRYLLDEFRRDTGGGHRVVQCVYVECGTAYRTEGPENLRPVGETAFVADLARQGGAPQIAAMVAHADLRDPDLDLVLDAHAAAGGGLVRGIRHAGARLEDPAARLIAGAAPRGLYADPAFRRGVARLGERGLVFDAFQFHFQAEQLVALAQAVPGTTFVVNHLGTPVGYAGPPTEADPVFTAWRTGIEDLARLPNIIMKLGGLASVVTGYDGGRRQRPPGSETFVAERGAYFHHAIRCLGPERCMFESNWPVDSVSIGYAVLWNAYKRIALDYGPAAQAALLAGTARRVYRIRPPAA</sequence>
<dbReference type="RefSeq" id="WP_379898963.1">
    <property type="nucleotide sequence ID" value="NZ_JBHRTR010000017.1"/>
</dbReference>
<comment type="caution">
    <text evidence="3">The sequence shown here is derived from an EMBL/GenBank/DDBJ whole genome shotgun (WGS) entry which is preliminary data.</text>
</comment>
<dbReference type="Gene3D" id="3.20.20.140">
    <property type="entry name" value="Metal-dependent hydrolases"/>
    <property type="match status" value="1"/>
</dbReference>
<keyword evidence="4" id="KW-1185">Reference proteome</keyword>
<dbReference type="PANTHER" id="PTHR43569:SF1">
    <property type="entry name" value="BLL3371 PROTEIN"/>
    <property type="match status" value="1"/>
</dbReference>
<comment type="similarity">
    <text evidence="1">Belongs to the metallo-dependent hydrolases superfamily.</text>
</comment>
<dbReference type="Proteomes" id="UP001595528">
    <property type="component" value="Unassembled WGS sequence"/>
</dbReference>